<dbReference type="Proteomes" id="UP001500886">
    <property type="component" value="Unassembled WGS sequence"/>
</dbReference>
<evidence type="ECO:0000313" key="5">
    <source>
        <dbReference type="Proteomes" id="UP001500886"/>
    </source>
</evidence>
<dbReference type="SUPFAM" id="SSF52540">
    <property type="entry name" value="P-loop containing nucleoside triphosphate hydrolases"/>
    <property type="match status" value="1"/>
</dbReference>
<organism evidence="4 5">
    <name type="scientific">Streptomyces luteosporeus</name>
    <dbReference type="NCBI Taxonomy" id="173856"/>
    <lineage>
        <taxon>Bacteria</taxon>
        <taxon>Bacillati</taxon>
        <taxon>Actinomycetota</taxon>
        <taxon>Actinomycetes</taxon>
        <taxon>Kitasatosporales</taxon>
        <taxon>Streptomycetaceae</taxon>
        <taxon>Streptomyces</taxon>
    </lineage>
</organism>
<protein>
    <recommendedName>
        <fullName evidence="3">NACHT domain-containing protein</fullName>
    </recommendedName>
</protein>
<evidence type="ECO:0000256" key="1">
    <source>
        <dbReference type="ARBA" id="ARBA00022741"/>
    </source>
</evidence>
<evidence type="ECO:0000259" key="3">
    <source>
        <dbReference type="PROSITE" id="PS50837"/>
    </source>
</evidence>
<dbReference type="Gene3D" id="3.80.10.10">
    <property type="entry name" value="Ribonuclease Inhibitor"/>
    <property type="match status" value="1"/>
</dbReference>
<dbReference type="InterPro" id="IPR027417">
    <property type="entry name" value="P-loop_NTPase"/>
</dbReference>
<dbReference type="SUPFAM" id="SSF50494">
    <property type="entry name" value="Trypsin-like serine proteases"/>
    <property type="match status" value="1"/>
</dbReference>
<dbReference type="SUPFAM" id="SSF52058">
    <property type="entry name" value="L domain-like"/>
    <property type="match status" value="1"/>
</dbReference>
<sequence length="1102" mass="120012">MNTGEAFRANESRLVAVLGERQGSGVLLTSDLVLTSAHVVGARGTATVLPMGGYTHSSLDVVWLDTKCDAALLYAEKPVLLAARPTVRLGTLPGDWPVPDCQAFGFPQVQRYGGGQLEAVQVTGTLMPVSGRSRKRYVLRSEHHPPAGVPDGSSPWAGLSGGPVFAGPVLLGLITEDSAGWQHSALATVPIASVLFAPGFSAAARAHGLRHALEIVGSGGPADLSYEDRYAKAVKARYSRMEIFGLDDLGTNENSWDLDTAYLSLEALTAHGTAHVRSEPQRIEEVLARRPRAVLRGEAGAGKTTLVWWLASHAICRTMPEELTALNGLIPFVVPMRSLAARGITTPAPAQLPTIAQLQVDEAPAGWAGRVLEMGRALLLVDGLDELPRAERATARRWLADLLRMYPATRCLVTARPLAVERSWLESEGFEELQLLPMSDHDIQEFVAAWHRAARLECGAFADPLRAEQERNRLIGLERDLSQEFERGPALRDLARTPLLCAVICALHRRRSGLLPRTRWHLYEAALAMLLGNRDAHRRIGTPEGIALDVEDGRQLLQRIAIWLVRNGRAELSHEQAVRQLEAALQGLRKVREQGSAEQVLAHLLNRSGLLQERATDSLHFIHRTFQDYLAAKEFQDSDSLGELLSHAAEEQWQDVVRLVIGHCGRGEVRRVVAGLIAAGDAASEREARWSLRTLAAECAQSARYLDDEQHDAVWKKVKELGPPLGDRDVELLSSLGPDVLPVLPGPEGLRRRAALHVVQVLARLGDAAIPSLAPFGRLKSRTVRHKVADAWMRMDARMYAEQVLAPMDLTNILLAVGSSSRLELIPGLGPVGSFLIRGDHPPESLARAFAGRAIRSLDIRRNRTLRDLDFLADHPDIEELRLSDCPGVRDITALQRTSVRSLRLRDVRLPHPAVETIAGLPGLSLLSLDSVWSDARNRLPPPHPGVSRLWVSGDTGAPLDLKDIDCWAGLQSLSLAVPLAAPEDLGKLAGLSHLRSLKVRLDSARVLVGVAPLPGVWSLALTLCEEPRVDATLFTVFPGLRTLRLTSPLPGPIVLDLSGLPVLTEPLEVWPGQSNNELELIDADRFGDRLEVRGAGLDAGD</sequence>
<feature type="domain" description="NACHT" evidence="3">
    <location>
        <begin position="291"/>
        <end position="637"/>
    </location>
</feature>
<evidence type="ECO:0000313" key="4">
    <source>
        <dbReference type="EMBL" id="GAA2724414.1"/>
    </source>
</evidence>
<dbReference type="InterPro" id="IPR032675">
    <property type="entry name" value="LRR_dom_sf"/>
</dbReference>
<gene>
    <name evidence="4" type="ORF">GCM10010315_54110</name>
</gene>
<dbReference type="Pfam" id="PF05729">
    <property type="entry name" value="NACHT"/>
    <property type="match status" value="1"/>
</dbReference>
<reference evidence="5" key="1">
    <citation type="journal article" date="2019" name="Int. J. Syst. Evol. Microbiol.">
        <title>The Global Catalogue of Microorganisms (GCM) 10K type strain sequencing project: providing services to taxonomists for standard genome sequencing and annotation.</title>
        <authorList>
            <consortium name="The Broad Institute Genomics Platform"/>
            <consortium name="The Broad Institute Genome Sequencing Center for Infectious Disease"/>
            <person name="Wu L."/>
            <person name="Ma J."/>
        </authorList>
    </citation>
    <scope>NUCLEOTIDE SEQUENCE [LARGE SCALE GENOMIC DNA]</scope>
    <source>
        <strain evidence="5">JCM 4542</strain>
    </source>
</reference>
<keyword evidence="2" id="KW-0067">ATP-binding</keyword>
<dbReference type="InterPro" id="IPR009003">
    <property type="entry name" value="Peptidase_S1_PA"/>
</dbReference>
<dbReference type="InterPro" id="IPR043504">
    <property type="entry name" value="Peptidase_S1_PA_chymotrypsin"/>
</dbReference>
<dbReference type="PROSITE" id="PS50837">
    <property type="entry name" value="NACHT"/>
    <property type="match status" value="1"/>
</dbReference>
<dbReference type="RefSeq" id="WP_344438922.1">
    <property type="nucleotide sequence ID" value="NZ_BAAASL010000026.1"/>
</dbReference>
<dbReference type="Gene3D" id="3.40.50.300">
    <property type="entry name" value="P-loop containing nucleotide triphosphate hydrolases"/>
    <property type="match status" value="1"/>
</dbReference>
<dbReference type="PANTHER" id="PTHR46844:SF1">
    <property type="entry name" value="SLR5058 PROTEIN"/>
    <property type="match status" value="1"/>
</dbReference>
<keyword evidence="1" id="KW-0547">Nucleotide-binding</keyword>
<dbReference type="PANTHER" id="PTHR46844">
    <property type="entry name" value="SLR5058 PROTEIN"/>
    <property type="match status" value="1"/>
</dbReference>
<dbReference type="Gene3D" id="2.40.10.10">
    <property type="entry name" value="Trypsin-like serine proteases"/>
    <property type="match status" value="1"/>
</dbReference>
<dbReference type="InterPro" id="IPR007111">
    <property type="entry name" value="NACHT_NTPase"/>
</dbReference>
<keyword evidence="5" id="KW-1185">Reference proteome</keyword>
<evidence type="ECO:0000256" key="2">
    <source>
        <dbReference type="ARBA" id="ARBA00022840"/>
    </source>
</evidence>
<dbReference type="EMBL" id="BAAASL010000026">
    <property type="protein sequence ID" value="GAA2724414.1"/>
    <property type="molecule type" value="Genomic_DNA"/>
</dbReference>
<comment type="caution">
    <text evidence="4">The sequence shown here is derived from an EMBL/GenBank/DDBJ whole genome shotgun (WGS) entry which is preliminary data.</text>
</comment>
<proteinExistence type="predicted"/>
<accession>A0ABP6GKR0</accession>
<name>A0ABP6GKR0_9ACTN</name>